<proteinExistence type="predicted"/>
<gene>
    <name evidence="1" type="ORF">IQ31_02331</name>
</gene>
<dbReference type="Proteomes" id="UP000315908">
    <property type="component" value="Unassembled WGS sequence"/>
</dbReference>
<evidence type="ECO:0000313" key="2">
    <source>
        <dbReference type="Proteomes" id="UP000315908"/>
    </source>
</evidence>
<name>A0A562MK05_9SPHI</name>
<evidence type="ECO:0000313" key="1">
    <source>
        <dbReference type="EMBL" id="TWI19891.1"/>
    </source>
</evidence>
<organism evidence="1 2">
    <name type="scientific">Sphingobacterium siyangense</name>
    <dbReference type="NCBI Taxonomy" id="459529"/>
    <lineage>
        <taxon>Bacteria</taxon>
        <taxon>Pseudomonadati</taxon>
        <taxon>Bacteroidota</taxon>
        <taxon>Sphingobacteriia</taxon>
        <taxon>Sphingobacteriales</taxon>
        <taxon>Sphingobacteriaceae</taxon>
        <taxon>Sphingobacterium</taxon>
    </lineage>
</organism>
<reference evidence="1 2" key="1">
    <citation type="journal article" date="2015" name="Stand. Genomic Sci.">
        <title>Genomic Encyclopedia of Bacterial and Archaeal Type Strains, Phase III: the genomes of soil and plant-associated and newly described type strains.</title>
        <authorList>
            <person name="Whitman W.B."/>
            <person name="Woyke T."/>
            <person name="Klenk H.P."/>
            <person name="Zhou Y."/>
            <person name="Lilburn T.G."/>
            <person name="Beck B.J."/>
            <person name="De Vos P."/>
            <person name="Vandamme P."/>
            <person name="Eisen J.A."/>
            <person name="Garrity G."/>
            <person name="Hugenholtz P."/>
            <person name="Kyrpides N.C."/>
        </authorList>
    </citation>
    <scope>NUCLEOTIDE SEQUENCE [LARGE SCALE GENOMIC DNA]</scope>
    <source>
        <strain evidence="1 2">CGMCC 1.6855</strain>
    </source>
</reference>
<comment type="caution">
    <text evidence="1">The sequence shown here is derived from an EMBL/GenBank/DDBJ whole genome shotgun (WGS) entry which is preliminary data.</text>
</comment>
<accession>A0A562MK05</accession>
<dbReference type="AlphaFoldDB" id="A0A562MK05"/>
<sequence length="143" mass="17100">MARSNENTRRVRFSMEVNRRLEHLSPKLGRTKLLFLIKMFNYFNRIKKDTADLNDGVLKNELYSGVYFPFSKSRNPVSLSSYVPLDRRANRSIIKIICKNRRVYPEKFVDQSFFEEFSRKFLKKVIIAFQYKSEKSVFLLKLV</sequence>
<dbReference type="EMBL" id="VLKR01000011">
    <property type="protein sequence ID" value="TWI19891.1"/>
    <property type="molecule type" value="Genomic_DNA"/>
</dbReference>
<protein>
    <submittedName>
        <fullName evidence="1">Uncharacterized protein</fullName>
    </submittedName>
</protein>